<protein>
    <submittedName>
        <fullName evidence="2">Uncharacterized protein</fullName>
    </submittedName>
</protein>
<dbReference type="Proteomes" id="UP000046392">
    <property type="component" value="Unplaced"/>
</dbReference>
<proteinExistence type="predicted"/>
<organism evidence="1 2">
    <name type="scientific">Strongyloides papillosus</name>
    <name type="common">Intestinal threadworm</name>
    <dbReference type="NCBI Taxonomy" id="174720"/>
    <lineage>
        <taxon>Eukaryota</taxon>
        <taxon>Metazoa</taxon>
        <taxon>Ecdysozoa</taxon>
        <taxon>Nematoda</taxon>
        <taxon>Chromadorea</taxon>
        <taxon>Rhabditida</taxon>
        <taxon>Tylenchina</taxon>
        <taxon>Panagrolaimomorpha</taxon>
        <taxon>Strongyloidoidea</taxon>
        <taxon>Strongyloididae</taxon>
        <taxon>Strongyloides</taxon>
    </lineage>
</organism>
<evidence type="ECO:0000313" key="2">
    <source>
        <dbReference type="WBParaSite" id="SPAL_0001566500.1"/>
    </source>
</evidence>
<dbReference type="STRING" id="174720.A0A0N5CCR5"/>
<name>A0A0N5CCR5_STREA</name>
<dbReference type="AlphaFoldDB" id="A0A0N5CCR5"/>
<keyword evidence="1" id="KW-1185">Reference proteome</keyword>
<reference evidence="2" key="1">
    <citation type="submission" date="2016-03" db="UniProtKB">
        <authorList>
            <consortium name="WormBaseParasite"/>
        </authorList>
    </citation>
    <scope>IDENTIFICATION</scope>
</reference>
<dbReference type="WBParaSite" id="SPAL_0001566500.1">
    <property type="protein sequence ID" value="SPAL_0001566500.1"/>
    <property type="gene ID" value="SPAL_0001566500"/>
</dbReference>
<sequence>MVQSYVDYPGRTSLIQIYGTSSRAMLRMITSLRSC</sequence>
<accession>A0A0N5CCR5</accession>
<evidence type="ECO:0000313" key="1">
    <source>
        <dbReference type="Proteomes" id="UP000046392"/>
    </source>
</evidence>